<accession>A0AAV2SB12</accession>
<dbReference type="CDD" id="cd00104">
    <property type="entry name" value="KAZAL_FS"/>
    <property type="match status" value="1"/>
</dbReference>
<dbReference type="SUPFAM" id="SSF100895">
    <property type="entry name" value="Kazal-type serine protease inhibitors"/>
    <property type="match status" value="1"/>
</dbReference>
<dbReference type="AlphaFoldDB" id="A0AAV2SB12"/>
<dbReference type="EMBL" id="CAXKWB010058407">
    <property type="protein sequence ID" value="CAL4180693.1"/>
    <property type="molecule type" value="Genomic_DNA"/>
</dbReference>
<evidence type="ECO:0008006" key="5">
    <source>
        <dbReference type="Google" id="ProtNLM"/>
    </source>
</evidence>
<feature type="domain" description="Kazal-like" evidence="2">
    <location>
        <begin position="19"/>
        <end position="72"/>
    </location>
</feature>
<evidence type="ECO:0000313" key="4">
    <source>
        <dbReference type="Proteomes" id="UP001497623"/>
    </source>
</evidence>
<dbReference type="InterPro" id="IPR036058">
    <property type="entry name" value="Kazal_dom_sf"/>
</dbReference>
<dbReference type="SUPFAM" id="SSF56436">
    <property type="entry name" value="C-type lectin-like"/>
    <property type="match status" value="1"/>
</dbReference>
<evidence type="ECO:0000313" key="3">
    <source>
        <dbReference type="EMBL" id="CAL4180693.1"/>
    </source>
</evidence>
<dbReference type="PROSITE" id="PS51465">
    <property type="entry name" value="KAZAL_2"/>
    <property type="match status" value="1"/>
</dbReference>
<feature type="non-terminal residue" evidence="3">
    <location>
        <position position="1"/>
    </location>
</feature>
<keyword evidence="4" id="KW-1185">Reference proteome</keyword>
<sequence length="222" mass="25378">YSQAKVHVRSKKVTLTAHGITAPPCYNECGIVFDWVCGTDDKNYQNPCMLNVSACEESNNNITIKHYGRCEVVKECPEGPFVLSESNKTFMIFQNKSIGWESAKEKCETESLDMAHPSDLAAVKLRKHLLELCGDFPVWLDGKADGSKFVWQDTSTELIKKHPLWLVGDPTSILDIEWHYLDKRVTKYHCLALAVWYKDWSQRPTHVYASSLCSTRYYTLCT</sequence>
<evidence type="ECO:0000259" key="1">
    <source>
        <dbReference type="PROSITE" id="PS50041"/>
    </source>
</evidence>
<dbReference type="Pfam" id="PF00050">
    <property type="entry name" value="Kazal_1"/>
    <property type="match status" value="1"/>
</dbReference>
<dbReference type="SMART" id="SM00280">
    <property type="entry name" value="KAZAL"/>
    <property type="match status" value="1"/>
</dbReference>
<feature type="domain" description="C-type lectin" evidence="1">
    <location>
        <begin position="85"/>
        <end position="214"/>
    </location>
</feature>
<protein>
    <recommendedName>
        <fullName evidence="5">C-type lectin domain-containing protein</fullName>
    </recommendedName>
</protein>
<organism evidence="3 4">
    <name type="scientific">Meganyctiphanes norvegica</name>
    <name type="common">Northern krill</name>
    <name type="synonym">Thysanopoda norvegica</name>
    <dbReference type="NCBI Taxonomy" id="48144"/>
    <lineage>
        <taxon>Eukaryota</taxon>
        <taxon>Metazoa</taxon>
        <taxon>Ecdysozoa</taxon>
        <taxon>Arthropoda</taxon>
        <taxon>Crustacea</taxon>
        <taxon>Multicrustacea</taxon>
        <taxon>Malacostraca</taxon>
        <taxon>Eumalacostraca</taxon>
        <taxon>Eucarida</taxon>
        <taxon>Euphausiacea</taxon>
        <taxon>Euphausiidae</taxon>
        <taxon>Meganyctiphanes</taxon>
    </lineage>
</organism>
<dbReference type="PROSITE" id="PS50041">
    <property type="entry name" value="C_TYPE_LECTIN_2"/>
    <property type="match status" value="1"/>
</dbReference>
<dbReference type="Gene3D" id="3.10.100.10">
    <property type="entry name" value="Mannose-Binding Protein A, subunit A"/>
    <property type="match status" value="1"/>
</dbReference>
<comment type="caution">
    <text evidence="3">The sequence shown here is derived from an EMBL/GenBank/DDBJ whole genome shotgun (WGS) entry which is preliminary data.</text>
</comment>
<name>A0AAV2SB12_MEGNR</name>
<dbReference type="Proteomes" id="UP001497623">
    <property type="component" value="Unassembled WGS sequence"/>
</dbReference>
<reference evidence="3 4" key="1">
    <citation type="submission" date="2024-05" db="EMBL/GenBank/DDBJ databases">
        <authorList>
            <person name="Wallberg A."/>
        </authorList>
    </citation>
    <scope>NUCLEOTIDE SEQUENCE [LARGE SCALE GENOMIC DNA]</scope>
</reference>
<feature type="non-terminal residue" evidence="3">
    <location>
        <position position="222"/>
    </location>
</feature>
<dbReference type="InterPro" id="IPR016186">
    <property type="entry name" value="C-type_lectin-like/link_sf"/>
</dbReference>
<gene>
    <name evidence="3" type="ORF">MNOR_LOCUS35345</name>
</gene>
<dbReference type="Gene3D" id="3.30.60.30">
    <property type="match status" value="1"/>
</dbReference>
<proteinExistence type="predicted"/>
<dbReference type="InterPro" id="IPR002350">
    <property type="entry name" value="Kazal_dom"/>
</dbReference>
<dbReference type="InterPro" id="IPR016187">
    <property type="entry name" value="CTDL_fold"/>
</dbReference>
<dbReference type="InterPro" id="IPR001304">
    <property type="entry name" value="C-type_lectin-like"/>
</dbReference>
<evidence type="ECO:0000259" key="2">
    <source>
        <dbReference type="PROSITE" id="PS51465"/>
    </source>
</evidence>